<dbReference type="InterPro" id="IPR005000">
    <property type="entry name" value="Aldolase/citrate-lyase_domain"/>
</dbReference>
<dbReference type="Gene3D" id="3.20.20.60">
    <property type="entry name" value="Phosphoenolpyruvate-binding domains"/>
    <property type="match status" value="1"/>
</dbReference>
<reference evidence="5" key="1">
    <citation type="submission" date="2018-05" db="EMBL/GenBank/DDBJ databases">
        <authorList>
            <person name="Lanie J.A."/>
            <person name="Ng W.-L."/>
            <person name="Kazmierczak K.M."/>
            <person name="Andrzejewski T.M."/>
            <person name="Davidsen T.M."/>
            <person name="Wayne K.J."/>
            <person name="Tettelin H."/>
            <person name="Glass J.I."/>
            <person name="Rusch D."/>
            <person name="Podicherti R."/>
            <person name="Tsui H.-C.T."/>
            <person name="Winkler M.E."/>
        </authorList>
    </citation>
    <scope>NUCLEOTIDE SEQUENCE</scope>
</reference>
<gene>
    <name evidence="5" type="ORF">METZ01_LOCUS17950</name>
</gene>
<name>A0A381PDL8_9ZZZZ</name>
<evidence type="ECO:0000256" key="1">
    <source>
        <dbReference type="ARBA" id="ARBA00005568"/>
    </source>
</evidence>
<organism evidence="5">
    <name type="scientific">marine metagenome</name>
    <dbReference type="NCBI Taxonomy" id="408172"/>
    <lineage>
        <taxon>unclassified sequences</taxon>
        <taxon>metagenomes</taxon>
        <taxon>ecological metagenomes</taxon>
    </lineage>
</organism>
<evidence type="ECO:0000313" key="5">
    <source>
        <dbReference type="EMBL" id="SUZ65096.1"/>
    </source>
</evidence>
<evidence type="ECO:0000256" key="3">
    <source>
        <dbReference type="ARBA" id="ARBA00023239"/>
    </source>
</evidence>
<dbReference type="Pfam" id="PF03328">
    <property type="entry name" value="HpcH_HpaI"/>
    <property type="match status" value="1"/>
</dbReference>
<proteinExistence type="inferred from homology"/>
<dbReference type="InterPro" id="IPR040442">
    <property type="entry name" value="Pyrv_kinase-like_dom_sf"/>
</dbReference>
<dbReference type="GO" id="GO:0046872">
    <property type="term" value="F:metal ion binding"/>
    <property type="evidence" value="ECO:0007669"/>
    <property type="project" value="UniProtKB-KW"/>
</dbReference>
<dbReference type="GO" id="GO:0005737">
    <property type="term" value="C:cytoplasm"/>
    <property type="evidence" value="ECO:0007669"/>
    <property type="project" value="TreeGrafter"/>
</dbReference>
<protein>
    <recommendedName>
        <fullName evidence="4">HpcH/HpaI aldolase/citrate lyase domain-containing protein</fullName>
    </recommendedName>
</protein>
<keyword evidence="3" id="KW-0456">Lyase</keyword>
<dbReference type="GO" id="GO:0016832">
    <property type="term" value="F:aldehyde-lyase activity"/>
    <property type="evidence" value="ECO:0007669"/>
    <property type="project" value="TreeGrafter"/>
</dbReference>
<evidence type="ECO:0000259" key="4">
    <source>
        <dbReference type="Pfam" id="PF03328"/>
    </source>
</evidence>
<dbReference type="SUPFAM" id="SSF51621">
    <property type="entry name" value="Phosphoenolpyruvate/pyruvate domain"/>
    <property type="match status" value="1"/>
</dbReference>
<dbReference type="AlphaFoldDB" id="A0A381PDL8"/>
<dbReference type="PANTHER" id="PTHR30502:SF0">
    <property type="entry name" value="PHOSPHOENOLPYRUVATE CARBOXYLASE FAMILY PROTEIN"/>
    <property type="match status" value="1"/>
</dbReference>
<dbReference type="EMBL" id="UINC01000950">
    <property type="protein sequence ID" value="SUZ65096.1"/>
    <property type="molecule type" value="Genomic_DNA"/>
</dbReference>
<dbReference type="InterPro" id="IPR050251">
    <property type="entry name" value="HpcH-HpaI_aldolase"/>
</dbReference>
<feature type="domain" description="HpcH/HpaI aldolase/citrate lyase" evidence="4">
    <location>
        <begin position="79"/>
        <end position="252"/>
    </location>
</feature>
<evidence type="ECO:0000256" key="2">
    <source>
        <dbReference type="ARBA" id="ARBA00022723"/>
    </source>
</evidence>
<comment type="similarity">
    <text evidence="1">Belongs to the HpcH/HpaI aldolase family.</text>
</comment>
<dbReference type="PANTHER" id="PTHR30502">
    <property type="entry name" value="2-KETO-3-DEOXY-L-RHAMNONATE ALDOLASE"/>
    <property type="match status" value="1"/>
</dbReference>
<accession>A0A381PDL8</accession>
<keyword evidence="2" id="KW-0479">Metal-binding</keyword>
<dbReference type="InterPro" id="IPR015813">
    <property type="entry name" value="Pyrv/PenolPyrv_kinase-like_dom"/>
</dbReference>
<sequence>MNRIITSAGVCVMLAMGASLAQAQVPSDFDPANWDFGSRFDTDGEVPIWNPVMQKIKNGEPVIGGTIRATDPRTYCATASAGYDFTWIEMQHEAMTWEQVSRMWLSCPRPAVPGVRIPHESEENIQKPVDSGALVIVVPTVDSVEEAQRAVNWTYFPPMGRRSNGGGQGFSRTMWGGVPGGYRATWNENVVLILMIETLEGVQAAREIAKIPGVDGLFAASGDLGNFSGFRAGQPQYEMLIAEVVEAAQEAGKIACGPLGWMGTRPEFMCFQGGTEGANIRRGAQSEIGAANQRFAGVSESPRIASVLADLSGGCGEIVYEDDCLRAVRGAAGAAGALSAAEQQGVRTRIMELMAAHPNQAASIREAAAGAGLQIEGR</sequence>